<dbReference type="RefSeq" id="WP_013655637.1">
    <property type="nucleotide sequence ID" value="NC_015275.1"/>
</dbReference>
<protein>
    <submittedName>
        <fullName evidence="1">Uncharacterized protein</fullName>
    </submittedName>
</protein>
<dbReference type="eggNOG" id="ENOG5032R21">
    <property type="taxonomic scope" value="Bacteria"/>
</dbReference>
<dbReference type="Proteomes" id="UP000008467">
    <property type="component" value="Chromosome"/>
</dbReference>
<gene>
    <name evidence="1" type="ordered locus">Clole_0602</name>
</gene>
<name>F2JMZ4_CELLD</name>
<dbReference type="KEGG" id="cle:Clole_0602"/>
<evidence type="ECO:0000313" key="1">
    <source>
        <dbReference type="EMBL" id="ADZ82336.1"/>
    </source>
</evidence>
<organism evidence="1 2">
    <name type="scientific">Cellulosilyticum lentocellum (strain ATCC 49066 / DSM 5427 / NCIMB 11756 / RHM5)</name>
    <name type="common">Clostridium lentocellum</name>
    <dbReference type="NCBI Taxonomy" id="642492"/>
    <lineage>
        <taxon>Bacteria</taxon>
        <taxon>Bacillati</taxon>
        <taxon>Bacillota</taxon>
        <taxon>Clostridia</taxon>
        <taxon>Lachnospirales</taxon>
        <taxon>Cellulosilyticaceae</taxon>
        <taxon>Cellulosilyticum</taxon>
    </lineage>
</organism>
<reference evidence="1 2" key="1">
    <citation type="journal article" date="2011" name="J. Bacteriol.">
        <title>Complete genome sequence of the cellulose-degrading bacterium Cellulosilyticum lentocellum.</title>
        <authorList>
            <consortium name="US DOE Joint Genome Institute"/>
            <person name="Miller D.A."/>
            <person name="Suen G."/>
            <person name="Bruce D."/>
            <person name="Copeland A."/>
            <person name="Cheng J.F."/>
            <person name="Detter C."/>
            <person name="Goodwin L.A."/>
            <person name="Han C.S."/>
            <person name="Hauser L.J."/>
            <person name="Land M.L."/>
            <person name="Lapidus A."/>
            <person name="Lucas S."/>
            <person name="Meincke L."/>
            <person name="Pitluck S."/>
            <person name="Tapia R."/>
            <person name="Teshima H."/>
            <person name="Woyke T."/>
            <person name="Fox B.G."/>
            <person name="Angert E.R."/>
            <person name="Currie C.R."/>
        </authorList>
    </citation>
    <scope>NUCLEOTIDE SEQUENCE [LARGE SCALE GENOMIC DNA]</scope>
    <source>
        <strain evidence="2">ATCC 49066 / DSM 5427 / NCIMB 11756 / RHM5</strain>
    </source>
</reference>
<sequence>MEVKMCENTLLRLTGLKAEVKEDEVYLSFKWPRELEQVYIYRRNLLEKEDFNRDKPYRKYTQSEYVRFGGFIDAHPGMGLIEYEVCPYVQTPEETYLISSEEGNNRVQVMTRKIAIRYILKERKKLFSNSKMVQMQVFCEVDLPREALCYVKKKGSIPVNNEDGMQFQFISDFVAGDNILPEIEVAKDEYVRIYLSDEVEHKEVYGIYKE</sequence>
<evidence type="ECO:0000313" key="2">
    <source>
        <dbReference type="Proteomes" id="UP000008467"/>
    </source>
</evidence>
<keyword evidence="2" id="KW-1185">Reference proteome</keyword>
<proteinExistence type="predicted"/>
<dbReference type="STRING" id="642492.Clole_0602"/>
<dbReference type="AlphaFoldDB" id="F2JMZ4"/>
<accession>F2JMZ4</accession>
<dbReference type="EMBL" id="CP002582">
    <property type="protein sequence ID" value="ADZ82336.1"/>
    <property type="molecule type" value="Genomic_DNA"/>
</dbReference>
<dbReference type="HOGENOM" id="CLU_1281355_0_0_9"/>